<dbReference type="PANTHER" id="PTHR13121">
    <property type="entry name" value="GPI TRANSAMIDASE COMPONENT PIG-U"/>
    <property type="match status" value="1"/>
</dbReference>
<gene>
    <name evidence="10" type="ORF">R9X50_00001500</name>
</gene>
<keyword evidence="4" id="KW-0337">GPI-anchor biosynthesis</keyword>
<dbReference type="GO" id="GO:0016255">
    <property type="term" value="P:attachment of GPI anchor to protein"/>
    <property type="evidence" value="ECO:0007669"/>
    <property type="project" value="InterPro"/>
</dbReference>
<comment type="subcellular location">
    <subcellularLocation>
        <location evidence="1">Endoplasmic reticulum membrane</location>
        <topology evidence="1">Multi-pass membrane protein</topology>
    </subcellularLocation>
</comment>
<feature type="transmembrane region" description="Helical" evidence="9">
    <location>
        <begin position="252"/>
        <end position="272"/>
    </location>
</feature>
<keyword evidence="6" id="KW-0256">Endoplasmic reticulum</keyword>
<evidence type="ECO:0000256" key="4">
    <source>
        <dbReference type="ARBA" id="ARBA00022502"/>
    </source>
</evidence>
<dbReference type="Pfam" id="PF06728">
    <property type="entry name" value="PIG-U"/>
    <property type="match status" value="1"/>
</dbReference>
<protein>
    <recommendedName>
        <fullName evidence="12">GPI transamidase subunit PIG-U</fullName>
    </recommendedName>
</protein>
<dbReference type="Proteomes" id="UP001303373">
    <property type="component" value="Chromosome 1"/>
</dbReference>
<evidence type="ECO:0000256" key="1">
    <source>
        <dbReference type="ARBA" id="ARBA00004477"/>
    </source>
</evidence>
<keyword evidence="11" id="KW-1185">Reference proteome</keyword>
<feature type="transmembrane region" description="Helical" evidence="9">
    <location>
        <begin position="94"/>
        <end position="118"/>
    </location>
</feature>
<evidence type="ECO:0000256" key="2">
    <source>
        <dbReference type="ARBA" id="ARBA00004687"/>
    </source>
</evidence>
<evidence type="ECO:0000256" key="8">
    <source>
        <dbReference type="ARBA" id="ARBA00023136"/>
    </source>
</evidence>
<feature type="transmembrane region" description="Helical" evidence="9">
    <location>
        <begin position="302"/>
        <end position="329"/>
    </location>
</feature>
<feature type="transmembrane region" description="Helical" evidence="9">
    <location>
        <begin position="390"/>
        <end position="411"/>
    </location>
</feature>
<proteinExistence type="inferred from homology"/>
<evidence type="ECO:0000256" key="6">
    <source>
        <dbReference type="ARBA" id="ARBA00022824"/>
    </source>
</evidence>
<feature type="transmembrane region" description="Helical" evidence="9">
    <location>
        <begin position="183"/>
        <end position="212"/>
    </location>
</feature>
<feature type="transmembrane region" description="Helical" evidence="9">
    <location>
        <begin position="16"/>
        <end position="33"/>
    </location>
</feature>
<evidence type="ECO:0000256" key="9">
    <source>
        <dbReference type="SAM" id="Phobius"/>
    </source>
</evidence>
<sequence length="461" mass="50589">MPASTRASVYHEHPKAVLLGAAATLRILLALVFPQLPALLTGRVEISTPVNSFKRLQEGLYLYEKGLDPYNGGVFHQAPLLLPLFSLLPSSATWLGSLTSIILYTALDLITANCIFRIAQSGAALISRTFTSPRQDRAWSAASITAIYLFNPFTVLACLGRPTTVFTTAFTALSLSHACQGNTITATFAIAIASYISLHPLLLLPAIGILCYDQVCQRESLATESSNVSTRSSKVIAGVKVAVDQRTQPKPVIFAAQISATFALALAVLLLLSRALLPSWQFIPSVYATPLTLPDLTPNPGVWWYFFIEMFDAFRSFFLGVFWLHMLAYSVPFCLRLGRQPLAAAVLMMGVIAVFEPYANIGDVGFWLSCLCLLGHVFELSSIHRYTFPALAAILYGTLLGPAFHHLWIYAGSGNANFFYAITLVWSLGLLILLTDTLYSVLRDEWENDRPEGKGKEIRQI</sequence>
<evidence type="ECO:0008006" key="12">
    <source>
        <dbReference type="Google" id="ProtNLM"/>
    </source>
</evidence>
<reference evidence="10 11" key="1">
    <citation type="submission" date="2023-11" db="EMBL/GenBank/DDBJ databases">
        <title>An acidophilic fungus is an integral part of prey digestion in a carnivorous sundew plant.</title>
        <authorList>
            <person name="Tsai I.J."/>
        </authorList>
    </citation>
    <scope>NUCLEOTIDE SEQUENCE [LARGE SCALE GENOMIC DNA]</scope>
    <source>
        <strain evidence="10">169a</strain>
    </source>
</reference>
<evidence type="ECO:0000313" key="10">
    <source>
        <dbReference type="EMBL" id="WPG97243.1"/>
    </source>
</evidence>
<keyword evidence="8 9" id="KW-0472">Membrane</keyword>
<evidence type="ECO:0000256" key="5">
    <source>
        <dbReference type="ARBA" id="ARBA00022692"/>
    </source>
</evidence>
<dbReference type="GO" id="GO:0006506">
    <property type="term" value="P:GPI anchor biosynthetic process"/>
    <property type="evidence" value="ECO:0007669"/>
    <property type="project" value="UniProtKB-KW"/>
</dbReference>
<evidence type="ECO:0000313" key="11">
    <source>
        <dbReference type="Proteomes" id="UP001303373"/>
    </source>
</evidence>
<dbReference type="GO" id="GO:0042765">
    <property type="term" value="C:GPI-anchor transamidase complex"/>
    <property type="evidence" value="ECO:0007669"/>
    <property type="project" value="InterPro"/>
</dbReference>
<feature type="transmembrane region" description="Helical" evidence="9">
    <location>
        <begin position="417"/>
        <end position="442"/>
    </location>
</feature>
<dbReference type="PANTHER" id="PTHR13121:SF0">
    <property type="entry name" value="PHOSPHATIDYLINOSITOL GLYCAN ANCHOR BIOSYNTHESIS CLASS U PROTEIN"/>
    <property type="match status" value="1"/>
</dbReference>
<dbReference type="AlphaFoldDB" id="A0AAQ3LWI3"/>
<comment type="similarity">
    <text evidence="3">Belongs to the PIGU family.</text>
</comment>
<name>A0AAQ3LWI3_9PEZI</name>
<feature type="transmembrane region" description="Helical" evidence="9">
    <location>
        <begin position="341"/>
        <end position="358"/>
    </location>
</feature>
<comment type="pathway">
    <text evidence="2">Glycolipid biosynthesis; glycosylphosphatidylinositol-anchor biosynthesis.</text>
</comment>
<keyword evidence="5 9" id="KW-0812">Transmembrane</keyword>
<feature type="transmembrane region" description="Helical" evidence="9">
    <location>
        <begin position="364"/>
        <end position="383"/>
    </location>
</feature>
<organism evidence="10 11">
    <name type="scientific">Acrodontium crateriforme</name>
    <dbReference type="NCBI Taxonomy" id="150365"/>
    <lineage>
        <taxon>Eukaryota</taxon>
        <taxon>Fungi</taxon>
        <taxon>Dikarya</taxon>
        <taxon>Ascomycota</taxon>
        <taxon>Pezizomycotina</taxon>
        <taxon>Dothideomycetes</taxon>
        <taxon>Dothideomycetidae</taxon>
        <taxon>Mycosphaerellales</taxon>
        <taxon>Teratosphaeriaceae</taxon>
        <taxon>Acrodontium</taxon>
    </lineage>
</organism>
<evidence type="ECO:0000256" key="7">
    <source>
        <dbReference type="ARBA" id="ARBA00022989"/>
    </source>
</evidence>
<keyword evidence="7 9" id="KW-1133">Transmembrane helix</keyword>
<accession>A0AAQ3LWI3</accession>
<dbReference type="InterPro" id="IPR009600">
    <property type="entry name" value="PIG-U"/>
</dbReference>
<feature type="transmembrane region" description="Helical" evidence="9">
    <location>
        <begin position="139"/>
        <end position="163"/>
    </location>
</feature>
<evidence type="ECO:0000256" key="3">
    <source>
        <dbReference type="ARBA" id="ARBA00010026"/>
    </source>
</evidence>
<dbReference type="EMBL" id="CP138580">
    <property type="protein sequence ID" value="WPG97243.1"/>
    <property type="molecule type" value="Genomic_DNA"/>
</dbReference>